<protein>
    <submittedName>
        <fullName evidence="7">Cytochrome c553</fullName>
    </submittedName>
</protein>
<dbReference type="HOGENOM" id="CLU_1692244_0_0_7"/>
<evidence type="ECO:0000259" key="6">
    <source>
        <dbReference type="PROSITE" id="PS51007"/>
    </source>
</evidence>
<evidence type="ECO:0000256" key="5">
    <source>
        <dbReference type="SAM" id="SignalP"/>
    </source>
</evidence>
<evidence type="ECO:0000256" key="3">
    <source>
        <dbReference type="ARBA" id="ARBA00023004"/>
    </source>
</evidence>
<evidence type="ECO:0000313" key="8">
    <source>
        <dbReference type="Proteomes" id="UP000002407"/>
    </source>
</evidence>
<feature type="signal peptide" evidence="5">
    <location>
        <begin position="1"/>
        <end position="21"/>
    </location>
</feature>
<dbReference type="EMBL" id="CP000776">
    <property type="protein sequence ID" value="ABS51714.1"/>
    <property type="molecule type" value="Genomic_DNA"/>
</dbReference>
<dbReference type="Gene3D" id="1.10.760.10">
    <property type="entry name" value="Cytochrome c-like domain"/>
    <property type="match status" value="1"/>
</dbReference>
<feature type="chain" id="PRO_5002709897" evidence="5">
    <location>
        <begin position="22"/>
        <end position="155"/>
    </location>
</feature>
<dbReference type="RefSeq" id="WP_012109430.1">
    <property type="nucleotide sequence ID" value="NC_009714.1"/>
</dbReference>
<organism evidence="7 8">
    <name type="scientific">Campylobacter hominis (strain ATCC BAA-381 / DSM 21671 / CCUG 45161 / LMG 19568 / NCTC 13146 / CH001A)</name>
    <dbReference type="NCBI Taxonomy" id="360107"/>
    <lineage>
        <taxon>Bacteria</taxon>
        <taxon>Pseudomonadati</taxon>
        <taxon>Campylobacterota</taxon>
        <taxon>Epsilonproteobacteria</taxon>
        <taxon>Campylobacterales</taxon>
        <taxon>Campylobacteraceae</taxon>
        <taxon>Campylobacter</taxon>
    </lineage>
</organism>
<sequence>MKKIFFMSIVASMLIISNSAATENNDTNKSLNQDSNISIDGNITVSDANTSSIDTNTTANLDKPALNIDIKKGEELYKKCTMCHGKKAEMSYLKKIPVLTAVDKEERLSTMKALKNGEINDGKGKFGMGQVMKIQMAKFSDEDMLNVNEYIETLK</sequence>
<dbReference type="Pfam" id="PF00034">
    <property type="entry name" value="Cytochrom_C"/>
    <property type="match status" value="1"/>
</dbReference>
<dbReference type="STRING" id="360107.CHAB381_1602"/>
<keyword evidence="1 4" id="KW-0349">Heme</keyword>
<keyword evidence="8" id="KW-1185">Reference proteome</keyword>
<dbReference type="GO" id="GO:0020037">
    <property type="term" value="F:heme binding"/>
    <property type="evidence" value="ECO:0007669"/>
    <property type="project" value="InterPro"/>
</dbReference>
<name>A7I3N4_CAMHC</name>
<dbReference type="KEGG" id="cha:CHAB381_1602"/>
<dbReference type="eggNOG" id="COG2863">
    <property type="taxonomic scope" value="Bacteria"/>
</dbReference>
<dbReference type="GO" id="GO:0009055">
    <property type="term" value="F:electron transfer activity"/>
    <property type="evidence" value="ECO:0007669"/>
    <property type="project" value="InterPro"/>
</dbReference>
<dbReference type="SUPFAM" id="SSF46626">
    <property type="entry name" value="Cytochrome c"/>
    <property type="match status" value="1"/>
</dbReference>
<keyword evidence="2 4" id="KW-0479">Metal-binding</keyword>
<feature type="domain" description="Cytochrome c" evidence="6">
    <location>
        <begin position="68"/>
        <end position="155"/>
    </location>
</feature>
<dbReference type="GO" id="GO:0046872">
    <property type="term" value="F:metal ion binding"/>
    <property type="evidence" value="ECO:0007669"/>
    <property type="project" value="UniProtKB-KW"/>
</dbReference>
<gene>
    <name evidence="7" type="ordered locus">CHAB381_1602</name>
</gene>
<dbReference type="InterPro" id="IPR009056">
    <property type="entry name" value="Cyt_c-like_dom"/>
</dbReference>
<reference evidence="8" key="1">
    <citation type="submission" date="2007-07" db="EMBL/GenBank/DDBJ databases">
        <title>Complete genome sequence of Campylobacter hominis ATCC BAA-381, a commensal isolated from the human gastrointestinal tract.</title>
        <authorList>
            <person name="Fouts D.E."/>
            <person name="Mongodin E.F."/>
            <person name="Puiu D."/>
            <person name="Sebastian Y."/>
            <person name="Miller W.G."/>
            <person name="Mandrell R.E."/>
            <person name="Nelson K.E."/>
        </authorList>
    </citation>
    <scope>NUCLEOTIDE SEQUENCE [LARGE SCALE GENOMIC DNA]</scope>
    <source>
        <strain evidence="8">ATCC BAA-381 / LMG 19568 / NCTC 13146 / CH001A</strain>
    </source>
</reference>
<dbReference type="Proteomes" id="UP000002407">
    <property type="component" value="Chromosome"/>
</dbReference>
<dbReference type="PROSITE" id="PS51007">
    <property type="entry name" value="CYTC"/>
    <property type="match status" value="1"/>
</dbReference>
<evidence type="ECO:0000256" key="2">
    <source>
        <dbReference type="ARBA" id="ARBA00022723"/>
    </source>
</evidence>
<keyword evidence="3 4" id="KW-0408">Iron</keyword>
<dbReference type="InterPro" id="IPR036909">
    <property type="entry name" value="Cyt_c-like_dom_sf"/>
</dbReference>
<evidence type="ECO:0000313" key="7">
    <source>
        <dbReference type="EMBL" id="ABS51714.1"/>
    </source>
</evidence>
<proteinExistence type="predicted"/>
<accession>A7I3N4</accession>
<evidence type="ECO:0000256" key="4">
    <source>
        <dbReference type="PROSITE-ProRule" id="PRU00433"/>
    </source>
</evidence>
<evidence type="ECO:0000256" key="1">
    <source>
        <dbReference type="ARBA" id="ARBA00022617"/>
    </source>
</evidence>
<keyword evidence="5" id="KW-0732">Signal</keyword>
<dbReference type="AlphaFoldDB" id="A7I3N4"/>